<evidence type="ECO:0000313" key="1">
    <source>
        <dbReference type="EMBL" id="MFF3567976.1"/>
    </source>
</evidence>
<keyword evidence="2" id="KW-1185">Reference proteome</keyword>
<evidence type="ECO:0000313" key="2">
    <source>
        <dbReference type="Proteomes" id="UP001601992"/>
    </source>
</evidence>
<organism evidence="1 2">
    <name type="scientific">Nocardia jiangxiensis</name>
    <dbReference type="NCBI Taxonomy" id="282685"/>
    <lineage>
        <taxon>Bacteria</taxon>
        <taxon>Bacillati</taxon>
        <taxon>Actinomycetota</taxon>
        <taxon>Actinomycetes</taxon>
        <taxon>Mycobacteriales</taxon>
        <taxon>Nocardiaceae</taxon>
        <taxon>Nocardia</taxon>
    </lineage>
</organism>
<sequence length="184" mass="20609">MSNVPPLARTNAEARLFVDLKQCARCGKRGATYRSSVIRSGGLLIGRYRGTCDHCQNPFEYDFRLPEQPLPPPSEGVLFGGAEPSVLLDPAIWLRYSDICSSQVPMDSSGLDEQARRTARHTLETAVAALDEVLKFIPPQADRVPESEFWSSGGRMIYQEEPGRFDRFRLEAVREAYADSLANW</sequence>
<proteinExistence type="predicted"/>
<comment type="caution">
    <text evidence="1">The sequence shown here is derived from an EMBL/GenBank/DDBJ whole genome shotgun (WGS) entry which is preliminary data.</text>
</comment>
<dbReference type="RefSeq" id="WP_040817730.1">
    <property type="nucleotide sequence ID" value="NZ_JBIAQY010000003.1"/>
</dbReference>
<reference evidence="1 2" key="1">
    <citation type="submission" date="2024-10" db="EMBL/GenBank/DDBJ databases">
        <title>The Natural Products Discovery Center: Release of the First 8490 Sequenced Strains for Exploring Actinobacteria Biosynthetic Diversity.</title>
        <authorList>
            <person name="Kalkreuter E."/>
            <person name="Kautsar S.A."/>
            <person name="Yang D."/>
            <person name="Bader C.D."/>
            <person name="Teijaro C.N."/>
            <person name="Fluegel L."/>
            <person name="Davis C.M."/>
            <person name="Simpson J.R."/>
            <person name="Lauterbach L."/>
            <person name="Steele A.D."/>
            <person name="Gui C."/>
            <person name="Meng S."/>
            <person name="Li G."/>
            <person name="Viehrig K."/>
            <person name="Ye F."/>
            <person name="Su P."/>
            <person name="Kiefer A.F."/>
            <person name="Nichols A."/>
            <person name="Cepeda A.J."/>
            <person name="Yan W."/>
            <person name="Fan B."/>
            <person name="Jiang Y."/>
            <person name="Adhikari A."/>
            <person name="Zheng C.-J."/>
            <person name="Schuster L."/>
            <person name="Cowan T.M."/>
            <person name="Smanski M.J."/>
            <person name="Chevrette M.G."/>
            <person name="De Carvalho L.P.S."/>
            <person name="Shen B."/>
        </authorList>
    </citation>
    <scope>NUCLEOTIDE SEQUENCE [LARGE SCALE GENOMIC DNA]</scope>
    <source>
        <strain evidence="1 2">NPDC002593</strain>
    </source>
</reference>
<accession>A0ABW6RVE0</accession>
<dbReference type="EMBL" id="JBIAQY010000003">
    <property type="protein sequence ID" value="MFF3567976.1"/>
    <property type="molecule type" value="Genomic_DNA"/>
</dbReference>
<dbReference type="Proteomes" id="UP001601992">
    <property type="component" value="Unassembled WGS sequence"/>
</dbReference>
<name>A0ABW6RVE0_9NOCA</name>
<protein>
    <submittedName>
        <fullName evidence="1">Uncharacterized protein</fullName>
    </submittedName>
</protein>
<gene>
    <name evidence="1" type="ORF">ACFYXQ_09380</name>
</gene>